<proteinExistence type="inferred from homology"/>
<evidence type="ECO:0000313" key="6">
    <source>
        <dbReference type="Proteomes" id="UP000029224"/>
    </source>
</evidence>
<dbReference type="Pfam" id="PF00920">
    <property type="entry name" value="ILVD_EDD_N"/>
    <property type="match status" value="1"/>
</dbReference>
<comment type="caution">
    <text evidence="5">The sequence shown here is derived from an EMBL/GenBank/DDBJ whole genome shotgun (WGS) entry which is preliminary data.</text>
</comment>
<name>A0A090T8D0_9VIBR</name>
<feature type="domain" description="Dihydroxy-acid/6-phosphogluconate dehydratase C-terminal" evidence="4">
    <location>
        <begin position="224"/>
        <end position="414"/>
    </location>
</feature>
<reference evidence="5 6" key="2">
    <citation type="submission" date="2014-09" db="EMBL/GenBank/DDBJ databases">
        <authorList>
            <consortium name="NBRP consortium"/>
            <person name="Sawabe T."/>
            <person name="Meirelles P."/>
            <person name="Nakanishi M."/>
            <person name="Sayaka M."/>
            <person name="Hattori M."/>
            <person name="Ohkuma M."/>
        </authorList>
    </citation>
    <scope>NUCLEOTIDE SEQUENCE [LARGE SCALE GENOMIC DNA]</scope>
    <source>
        <strain evidence="5 6">JCM 19240</strain>
    </source>
</reference>
<dbReference type="InterPro" id="IPR020558">
    <property type="entry name" value="DiOHA_6PGluconate_deHydtase_CS"/>
</dbReference>
<evidence type="ECO:0000313" key="5">
    <source>
        <dbReference type="EMBL" id="GAL36250.1"/>
    </source>
</evidence>
<dbReference type="InterPro" id="IPR000581">
    <property type="entry name" value="ILV_EDD_N"/>
</dbReference>
<evidence type="ECO:0000259" key="3">
    <source>
        <dbReference type="Pfam" id="PF00920"/>
    </source>
</evidence>
<dbReference type="GO" id="GO:0005829">
    <property type="term" value="C:cytosol"/>
    <property type="evidence" value="ECO:0007669"/>
    <property type="project" value="TreeGrafter"/>
</dbReference>
<dbReference type="Proteomes" id="UP000029224">
    <property type="component" value="Unassembled WGS sequence"/>
</dbReference>
<dbReference type="InterPro" id="IPR056740">
    <property type="entry name" value="ILV_EDD_C"/>
</dbReference>
<protein>
    <submittedName>
        <fullName evidence="5">Phosphogluconate dehydratase</fullName>
        <ecNumber evidence="5">4.2.1.12</ecNumber>
    </submittedName>
</protein>
<keyword evidence="6" id="KW-1185">Reference proteome</keyword>
<sequence length="419" mass="44695">MGTGISNKKKVEVRQKYAAGEAGDKELLDVECRSYHSPGTCTFYGTANTNQLVFEAMGLMLPGSSFVAPNSALREALTQQITREISAQTASSQRYRPLAEVVDEKSVVNGLVALLASGGSTNHTIHLVAVARAAGWVITWDDIDALSSVVPLLAQMYPNGPADINDFQNAGGVPTLIKTLAERGLFYLDATPVFGTMNDYMCFPTLESDGVVVYKIAPDSLDAEVIARPGKVFNPQGGIKLLDGNLGRGVMKVSAVAQNDQIITAPARVFDSQHDVESAYLSGEFTHDVVVVLRHNGPASNGMPELHKLMPILGNVMKAGHKVALVTDGRLSGASGKVPAVIHVTPEATRGGPLAQIEDGDVIEVNAQTGLLHCQQSFEHREAMLSSANHAQLGSGRELFHLFRQHVSSAEQGASILYL</sequence>
<gene>
    <name evidence="5" type="ORF">JCM19240_1692</name>
</gene>
<dbReference type="PANTHER" id="PTHR43661:SF1">
    <property type="entry name" value="PHOSPHOGLUCONATE DEHYDRATASE"/>
    <property type="match status" value="1"/>
</dbReference>
<dbReference type="InterPro" id="IPR037237">
    <property type="entry name" value="IlvD/EDD_N"/>
</dbReference>
<dbReference type="SUPFAM" id="SSF52016">
    <property type="entry name" value="LeuD/IlvD-like"/>
    <property type="match status" value="1"/>
</dbReference>
<dbReference type="GO" id="GO:0004456">
    <property type="term" value="F:phosphogluconate dehydratase activity"/>
    <property type="evidence" value="ECO:0007669"/>
    <property type="project" value="UniProtKB-EC"/>
</dbReference>
<dbReference type="PROSITE" id="PS00887">
    <property type="entry name" value="ILVD_EDD_2"/>
    <property type="match status" value="1"/>
</dbReference>
<dbReference type="Gene3D" id="3.50.30.80">
    <property type="entry name" value="IlvD/EDD C-terminal domain-like"/>
    <property type="match status" value="1"/>
</dbReference>
<dbReference type="AlphaFoldDB" id="A0A090T8D0"/>
<dbReference type="PANTHER" id="PTHR43661">
    <property type="entry name" value="D-XYLONATE DEHYDRATASE"/>
    <property type="match status" value="1"/>
</dbReference>
<reference evidence="5 6" key="1">
    <citation type="submission" date="2014-09" db="EMBL/GenBank/DDBJ databases">
        <title>Vibrio maritimus JCM 19240. (C210) whole genome shotgun sequence.</title>
        <authorList>
            <person name="Sawabe T."/>
            <person name="Meirelles P."/>
            <person name="Nakanishi M."/>
            <person name="Sayaka M."/>
            <person name="Hattori M."/>
            <person name="Ohkuma M."/>
        </authorList>
    </citation>
    <scope>NUCLEOTIDE SEQUENCE [LARGE SCALE GENOMIC DNA]</scope>
    <source>
        <strain evidence="5 6">JCM 19240</strain>
    </source>
</reference>
<dbReference type="SUPFAM" id="SSF143975">
    <property type="entry name" value="IlvD/EDD N-terminal domain-like"/>
    <property type="match status" value="1"/>
</dbReference>
<dbReference type="EMBL" id="BBMT01000009">
    <property type="protein sequence ID" value="GAL36250.1"/>
    <property type="molecule type" value="Genomic_DNA"/>
</dbReference>
<comment type="similarity">
    <text evidence="1">Belongs to the IlvD/Edd family.</text>
</comment>
<organism evidence="5 6">
    <name type="scientific">Vibrio maritimus</name>
    <dbReference type="NCBI Taxonomy" id="990268"/>
    <lineage>
        <taxon>Bacteria</taxon>
        <taxon>Pseudomonadati</taxon>
        <taxon>Pseudomonadota</taxon>
        <taxon>Gammaproteobacteria</taxon>
        <taxon>Vibrionales</taxon>
        <taxon>Vibrionaceae</taxon>
        <taxon>Vibrio</taxon>
    </lineage>
</organism>
<evidence type="ECO:0000256" key="1">
    <source>
        <dbReference type="ARBA" id="ARBA00006486"/>
    </source>
</evidence>
<keyword evidence="2 5" id="KW-0456">Lyase</keyword>
<accession>A0A090T8D0</accession>
<dbReference type="EC" id="4.2.1.12" evidence="5"/>
<evidence type="ECO:0000259" key="4">
    <source>
        <dbReference type="Pfam" id="PF24877"/>
    </source>
</evidence>
<evidence type="ECO:0000256" key="2">
    <source>
        <dbReference type="ARBA" id="ARBA00023239"/>
    </source>
</evidence>
<feature type="domain" description="Dihydroxy-acid/6-phosphogluconate dehydratase N-terminal" evidence="3">
    <location>
        <begin position="9"/>
        <end position="196"/>
    </location>
</feature>
<dbReference type="InterPro" id="IPR042096">
    <property type="entry name" value="Dihydro-acid_dehy_C"/>
</dbReference>
<dbReference type="Pfam" id="PF24877">
    <property type="entry name" value="ILV_EDD_C"/>
    <property type="match status" value="1"/>
</dbReference>